<dbReference type="PANTHER" id="PTHR30173:SF43">
    <property type="entry name" value="ECF RNA POLYMERASE SIGMA FACTOR SIGI-RELATED"/>
    <property type="match status" value="1"/>
</dbReference>
<dbReference type="SUPFAM" id="SSF88946">
    <property type="entry name" value="Sigma2 domain of RNA polymerase sigma factors"/>
    <property type="match status" value="1"/>
</dbReference>
<evidence type="ECO:0000313" key="9">
    <source>
        <dbReference type="Proteomes" id="UP000460272"/>
    </source>
</evidence>
<dbReference type="Proteomes" id="UP000460272">
    <property type="component" value="Unassembled WGS sequence"/>
</dbReference>
<evidence type="ECO:0000256" key="5">
    <source>
        <dbReference type="ARBA" id="ARBA00023163"/>
    </source>
</evidence>
<dbReference type="PANTHER" id="PTHR30173">
    <property type="entry name" value="SIGMA 19 FACTOR"/>
    <property type="match status" value="1"/>
</dbReference>
<dbReference type="NCBIfam" id="NF007213">
    <property type="entry name" value="PRK09635.1"/>
    <property type="match status" value="1"/>
</dbReference>
<dbReference type="InterPro" id="IPR014284">
    <property type="entry name" value="RNA_pol_sigma-70_dom"/>
</dbReference>
<reference evidence="8 9" key="1">
    <citation type="submission" date="2018-11" db="EMBL/GenBank/DDBJ databases">
        <title>Trebonia kvetii gen.nov., sp.nov., a novel acidophilic actinobacterium, and proposal of the new actinobacterial family Treboniaceae fam. nov.</title>
        <authorList>
            <person name="Rapoport D."/>
            <person name="Sagova-Mareckova M."/>
            <person name="Sedlacek I."/>
            <person name="Provaznik J."/>
            <person name="Kralova S."/>
            <person name="Pavlinic D."/>
            <person name="Benes V."/>
            <person name="Kopecky J."/>
        </authorList>
    </citation>
    <scope>NUCLEOTIDE SEQUENCE [LARGE SCALE GENOMIC DNA]</scope>
    <source>
        <strain evidence="8 9">15Tr583</strain>
    </source>
</reference>
<dbReference type="OrthoDB" id="3211555at2"/>
<dbReference type="InterPro" id="IPR013249">
    <property type="entry name" value="RNA_pol_sigma70_r4_t2"/>
</dbReference>
<evidence type="ECO:0000259" key="6">
    <source>
        <dbReference type="Pfam" id="PF04542"/>
    </source>
</evidence>
<keyword evidence="5" id="KW-0804">Transcription</keyword>
<dbReference type="InterPro" id="IPR013325">
    <property type="entry name" value="RNA_pol_sigma_r2"/>
</dbReference>
<organism evidence="8 9">
    <name type="scientific">Trebonia kvetii</name>
    <dbReference type="NCBI Taxonomy" id="2480626"/>
    <lineage>
        <taxon>Bacteria</taxon>
        <taxon>Bacillati</taxon>
        <taxon>Actinomycetota</taxon>
        <taxon>Actinomycetes</taxon>
        <taxon>Streptosporangiales</taxon>
        <taxon>Treboniaceae</taxon>
        <taxon>Trebonia</taxon>
    </lineage>
</organism>
<feature type="domain" description="RNA polymerase sigma factor 70 region 4 type 2" evidence="7">
    <location>
        <begin position="112"/>
        <end position="163"/>
    </location>
</feature>
<dbReference type="InterPro" id="IPR032710">
    <property type="entry name" value="NTF2-like_dom_sf"/>
</dbReference>
<gene>
    <name evidence="8" type="primary">sigI</name>
    <name evidence="8" type="ORF">EAS64_00240</name>
</gene>
<evidence type="ECO:0000313" key="8">
    <source>
        <dbReference type="EMBL" id="TVZ05942.1"/>
    </source>
</evidence>
<keyword evidence="4" id="KW-0731">Sigma factor</keyword>
<protein>
    <submittedName>
        <fullName evidence="8">RNA polymerase sigma factor SigI</fullName>
    </submittedName>
</protein>
<comment type="caution">
    <text evidence="8">The sequence shown here is derived from an EMBL/GenBank/DDBJ whole genome shotgun (WGS) entry which is preliminary data.</text>
</comment>
<keyword evidence="3" id="KW-0805">Transcription regulation</keyword>
<accession>A0A6P2C3E5</accession>
<feature type="domain" description="RNA polymerase sigma-70 region 2" evidence="6">
    <location>
        <begin position="11"/>
        <end position="74"/>
    </location>
</feature>
<dbReference type="InterPro" id="IPR007627">
    <property type="entry name" value="RNA_pol_sigma70_r2"/>
</dbReference>
<dbReference type="GO" id="GO:0016987">
    <property type="term" value="F:sigma factor activity"/>
    <property type="evidence" value="ECO:0007669"/>
    <property type="project" value="UniProtKB-KW"/>
</dbReference>
<evidence type="ECO:0000256" key="1">
    <source>
        <dbReference type="ARBA" id="ARBA00010641"/>
    </source>
</evidence>
<dbReference type="InterPro" id="IPR013324">
    <property type="entry name" value="RNA_pol_sigma_r3/r4-like"/>
</dbReference>
<dbReference type="NCBIfam" id="TIGR02937">
    <property type="entry name" value="sigma70-ECF"/>
    <property type="match status" value="1"/>
</dbReference>
<dbReference type="AlphaFoldDB" id="A0A6P2C3E5"/>
<dbReference type="Gene3D" id="1.10.1740.10">
    <property type="match status" value="1"/>
</dbReference>
<comment type="subunit">
    <text evidence="2">Interacts transiently with the RNA polymerase catalytic core formed by RpoA, RpoB, RpoC and RpoZ (2 alpha, 1 beta, 1 beta' and 1 omega subunit) to form the RNA polymerase holoenzyme that can initiate transcription.</text>
</comment>
<evidence type="ECO:0000256" key="3">
    <source>
        <dbReference type="ARBA" id="ARBA00023015"/>
    </source>
</evidence>
<comment type="similarity">
    <text evidence="1">Belongs to the sigma-70 factor family. ECF subfamily.</text>
</comment>
<evidence type="ECO:0000256" key="4">
    <source>
        <dbReference type="ARBA" id="ARBA00023082"/>
    </source>
</evidence>
<dbReference type="GO" id="GO:0006352">
    <property type="term" value="P:DNA-templated transcription initiation"/>
    <property type="evidence" value="ECO:0007669"/>
    <property type="project" value="InterPro"/>
</dbReference>
<dbReference type="InterPro" id="IPR036388">
    <property type="entry name" value="WH-like_DNA-bd_sf"/>
</dbReference>
<dbReference type="EMBL" id="RPFW01000001">
    <property type="protein sequence ID" value="TVZ05942.1"/>
    <property type="molecule type" value="Genomic_DNA"/>
</dbReference>
<dbReference type="Pfam" id="PF04542">
    <property type="entry name" value="Sigma70_r2"/>
    <property type="match status" value="1"/>
</dbReference>
<dbReference type="SUPFAM" id="SSF88659">
    <property type="entry name" value="Sigma3 and sigma4 domains of RNA polymerase sigma factors"/>
    <property type="match status" value="1"/>
</dbReference>
<keyword evidence="9" id="KW-1185">Reference proteome</keyword>
<sequence length="298" mass="32497">MRQDETISQAYQAHRPDLVDLAFRMLGDIGAAEDAVQDAFSRLMRGDIGEIEDYRGWLIVVTSRLCLDQIRSARARRERAHDAGEIEFIAPPEPGLADPADRVTFDDRVRIALLVMLRRLSPAERVVFVLHDVFSVPFDTIAVTVGRSAPACRQLARRARQKIAAGRASLGADVAGSEHRAVTEKFLSACATGDIGGLLEVLDPDAWGELVLGPEATRREPVIIGAERVARNLVRFWGEGATLVSLSAAGQPALLGFVDRKLTAVLVLNMHDERIKAVQVIADPRLLDFVAAQLPALA</sequence>
<evidence type="ECO:0000256" key="2">
    <source>
        <dbReference type="ARBA" id="ARBA00011344"/>
    </source>
</evidence>
<dbReference type="Gene3D" id="1.10.10.10">
    <property type="entry name" value="Winged helix-like DNA-binding domain superfamily/Winged helix DNA-binding domain"/>
    <property type="match status" value="1"/>
</dbReference>
<dbReference type="InterPro" id="IPR052704">
    <property type="entry name" value="ECF_Sigma-70_Domain"/>
</dbReference>
<name>A0A6P2C3E5_9ACTN</name>
<evidence type="ECO:0000259" key="7">
    <source>
        <dbReference type="Pfam" id="PF08281"/>
    </source>
</evidence>
<dbReference type="SUPFAM" id="SSF54427">
    <property type="entry name" value="NTF2-like"/>
    <property type="match status" value="1"/>
</dbReference>
<dbReference type="Pfam" id="PF08281">
    <property type="entry name" value="Sigma70_r4_2"/>
    <property type="match status" value="1"/>
</dbReference>
<dbReference type="RefSeq" id="WP_145850695.1">
    <property type="nucleotide sequence ID" value="NZ_RPFW01000001.1"/>
</dbReference>
<proteinExistence type="inferred from homology"/>
<dbReference type="GO" id="GO:0003677">
    <property type="term" value="F:DNA binding"/>
    <property type="evidence" value="ECO:0007669"/>
    <property type="project" value="InterPro"/>
</dbReference>